<accession>Q2T980</accession>
<feature type="region of interest" description="Disordered" evidence="6">
    <location>
        <begin position="1"/>
        <end position="120"/>
    </location>
</feature>
<dbReference type="EMBL" id="CP000085">
    <property type="protein sequence ID" value="ABC34440.1"/>
    <property type="molecule type" value="Genomic_DNA"/>
</dbReference>
<dbReference type="Pfam" id="PF01292">
    <property type="entry name" value="Ni_hydr_CYTB"/>
    <property type="match status" value="1"/>
</dbReference>
<evidence type="ECO:0000313" key="9">
    <source>
        <dbReference type="EMBL" id="ABC34440.1"/>
    </source>
</evidence>
<evidence type="ECO:0000256" key="4">
    <source>
        <dbReference type="ARBA" id="ARBA00022989"/>
    </source>
</evidence>
<feature type="transmembrane region" description="Helical" evidence="7">
    <location>
        <begin position="130"/>
        <end position="149"/>
    </location>
</feature>
<dbReference type="InterPro" id="IPR011577">
    <property type="entry name" value="Cyt_b561_bac/Ni-Hgenase"/>
</dbReference>
<feature type="compositionally biased region" description="Polar residues" evidence="6">
    <location>
        <begin position="96"/>
        <end position="111"/>
    </location>
</feature>
<evidence type="ECO:0000256" key="5">
    <source>
        <dbReference type="ARBA" id="ARBA00023136"/>
    </source>
</evidence>
<dbReference type="Proteomes" id="UP000001930">
    <property type="component" value="Chromosome II"/>
</dbReference>
<keyword evidence="5 7" id="KW-0472">Membrane</keyword>
<feature type="region of interest" description="Disordered" evidence="6">
    <location>
        <begin position="326"/>
        <end position="349"/>
    </location>
</feature>
<gene>
    <name evidence="9" type="ordered locus">BTH_II0067</name>
</gene>
<dbReference type="GO" id="GO:0009055">
    <property type="term" value="F:electron transfer activity"/>
    <property type="evidence" value="ECO:0007669"/>
    <property type="project" value="InterPro"/>
</dbReference>
<keyword evidence="4 7" id="KW-1133">Transmembrane helix</keyword>
<feature type="compositionally biased region" description="Basic and acidic residues" evidence="6">
    <location>
        <begin position="337"/>
        <end position="349"/>
    </location>
</feature>
<dbReference type="GO" id="GO:0005886">
    <property type="term" value="C:plasma membrane"/>
    <property type="evidence" value="ECO:0007669"/>
    <property type="project" value="UniProtKB-SubCell"/>
</dbReference>
<feature type="domain" description="Cytochrome b561 bacterial/Ni-hydrogenase" evidence="8">
    <location>
        <begin position="127"/>
        <end position="287"/>
    </location>
</feature>
<comment type="subcellular location">
    <subcellularLocation>
        <location evidence="1">Cell membrane</location>
        <topology evidence="1">Multi-pass membrane protein</topology>
    </subcellularLocation>
</comment>
<proteinExistence type="predicted"/>
<name>Q2T980_BURTA</name>
<dbReference type="SUPFAM" id="SSF81342">
    <property type="entry name" value="Transmembrane di-heme cytochromes"/>
    <property type="match status" value="1"/>
</dbReference>
<reference evidence="9 10" key="1">
    <citation type="journal article" date="2005" name="BMC Genomics">
        <title>Bacterial genome adaptation to niches: divergence of the potential virulence genes in three Burkholderia species of different survival strategies.</title>
        <authorList>
            <person name="Kim H.S."/>
            <person name="Schell M.A."/>
            <person name="Yu Y."/>
            <person name="Ulrich R.L."/>
            <person name="Sarria S.H."/>
            <person name="Nierman W.C."/>
            <person name="DeShazer D."/>
        </authorList>
    </citation>
    <scope>NUCLEOTIDE SEQUENCE [LARGE SCALE GENOMIC DNA]</scope>
    <source>
        <strain evidence="10">ATCC 700388 / DSM 13276 / CCUG 48851 / CIP 106301 / E264</strain>
    </source>
</reference>
<feature type="transmembrane region" description="Helical" evidence="7">
    <location>
        <begin position="161"/>
        <end position="179"/>
    </location>
</feature>
<keyword evidence="2" id="KW-1003">Cell membrane</keyword>
<dbReference type="PANTHER" id="PTHR30485">
    <property type="entry name" value="NI/FE-HYDROGENASE 1 B-TYPE CYTOCHROME SUBUNIT"/>
    <property type="match status" value="1"/>
</dbReference>
<dbReference type="Gene3D" id="1.20.950.20">
    <property type="entry name" value="Transmembrane di-heme cytochromes, Chain C"/>
    <property type="match status" value="1"/>
</dbReference>
<dbReference type="GO" id="GO:0022904">
    <property type="term" value="P:respiratory electron transport chain"/>
    <property type="evidence" value="ECO:0007669"/>
    <property type="project" value="InterPro"/>
</dbReference>
<evidence type="ECO:0000256" key="2">
    <source>
        <dbReference type="ARBA" id="ARBA00022475"/>
    </source>
</evidence>
<keyword evidence="10" id="KW-1185">Reference proteome</keyword>
<feature type="compositionally biased region" description="Low complexity" evidence="6">
    <location>
        <begin position="40"/>
        <end position="80"/>
    </location>
</feature>
<evidence type="ECO:0000256" key="7">
    <source>
        <dbReference type="SAM" id="Phobius"/>
    </source>
</evidence>
<sequence>MAGGCDVRGRHRRRTCRTPARLPADAMPSRGQRSSPPDMGAAGAVRPVIAARRPVRAGTSLPARPSSRSRPLSTRPGSRTAPERKNGFAEIAGASSGVNAKETSMNNSSASPAEGQADQSRPARILVWDAPIRVFHWLMVVSFVGAWLTAESERWRLMHVAFGYTMLGLVLFRVVWGVVGTRHARFSSFVRPPATVIRYLASLAQGRPEHYAGHNPAGAVAIVVMLAMTIITGATGWTAYTGYGESFGDFHEGAANAMLALVAVHVAAVLISSVAHRENLAGAMVTGYRRGMPIDGIRRAWWGVAAVMTAAAIGWWWTQWRAAPQHTPTDRPVATQNDRHESRVGRDDD</sequence>
<keyword evidence="3 7" id="KW-0812">Transmembrane</keyword>
<dbReference type="InterPro" id="IPR016174">
    <property type="entry name" value="Di-haem_cyt_TM"/>
</dbReference>
<feature type="transmembrane region" description="Helical" evidence="7">
    <location>
        <begin position="257"/>
        <end position="275"/>
    </location>
</feature>
<dbReference type="PANTHER" id="PTHR30485:SF2">
    <property type="entry name" value="BLL0597 PROTEIN"/>
    <property type="match status" value="1"/>
</dbReference>
<dbReference type="InterPro" id="IPR051542">
    <property type="entry name" value="Hydrogenase_cytochrome"/>
</dbReference>
<dbReference type="HOGENOM" id="CLU_793834_0_0_4"/>
<evidence type="ECO:0000259" key="8">
    <source>
        <dbReference type="Pfam" id="PF01292"/>
    </source>
</evidence>
<evidence type="ECO:0000256" key="1">
    <source>
        <dbReference type="ARBA" id="ARBA00004651"/>
    </source>
</evidence>
<dbReference type="GO" id="GO:0020037">
    <property type="term" value="F:heme binding"/>
    <property type="evidence" value="ECO:0007669"/>
    <property type="project" value="TreeGrafter"/>
</dbReference>
<evidence type="ECO:0000313" key="10">
    <source>
        <dbReference type="Proteomes" id="UP000001930"/>
    </source>
</evidence>
<dbReference type="AlphaFoldDB" id="Q2T980"/>
<organism evidence="9 10">
    <name type="scientific">Burkholderia thailandensis (strain ATCC 700388 / DSM 13276 / CCUG 48851 / CIP 106301 / E264)</name>
    <dbReference type="NCBI Taxonomy" id="271848"/>
    <lineage>
        <taxon>Bacteria</taxon>
        <taxon>Pseudomonadati</taxon>
        <taxon>Pseudomonadota</taxon>
        <taxon>Betaproteobacteria</taxon>
        <taxon>Burkholderiales</taxon>
        <taxon>Burkholderiaceae</taxon>
        <taxon>Burkholderia</taxon>
        <taxon>pseudomallei group</taxon>
    </lineage>
</organism>
<evidence type="ECO:0000256" key="6">
    <source>
        <dbReference type="SAM" id="MobiDB-lite"/>
    </source>
</evidence>
<feature type="transmembrane region" description="Helical" evidence="7">
    <location>
        <begin position="296"/>
        <end position="317"/>
    </location>
</feature>
<feature type="transmembrane region" description="Helical" evidence="7">
    <location>
        <begin position="217"/>
        <end position="237"/>
    </location>
</feature>
<protein>
    <submittedName>
        <fullName evidence="9">CybP</fullName>
    </submittedName>
</protein>
<dbReference type="KEGG" id="bte:BTH_II0067"/>
<evidence type="ECO:0000256" key="3">
    <source>
        <dbReference type="ARBA" id="ARBA00022692"/>
    </source>
</evidence>